<protein>
    <submittedName>
        <fullName evidence="10">Bifunctional homocysteine S-methyltransferase/methylenetetrahydrofolate reductase</fullName>
        <ecNumber evidence="10">1.5.1.20</ecNumber>
        <ecNumber evidence="10">2.1.1.10</ecNumber>
    </submittedName>
</protein>
<gene>
    <name evidence="10" type="ORF">ACFQ5M_07510</name>
</gene>
<evidence type="ECO:0000256" key="4">
    <source>
        <dbReference type="ARBA" id="ARBA00022630"/>
    </source>
</evidence>
<comment type="cofactor">
    <cofactor evidence="8">
        <name>Zn(2+)</name>
        <dbReference type="ChEBI" id="CHEBI:29105"/>
    </cofactor>
</comment>
<evidence type="ECO:0000256" key="1">
    <source>
        <dbReference type="ARBA" id="ARBA00001974"/>
    </source>
</evidence>
<keyword evidence="8" id="KW-0479">Metal-binding</keyword>
<dbReference type="Gene3D" id="3.20.20.220">
    <property type="match status" value="1"/>
</dbReference>
<evidence type="ECO:0000256" key="5">
    <source>
        <dbReference type="ARBA" id="ARBA00022679"/>
    </source>
</evidence>
<evidence type="ECO:0000256" key="6">
    <source>
        <dbReference type="ARBA" id="ARBA00022827"/>
    </source>
</evidence>
<evidence type="ECO:0000256" key="2">
    <source>
        <dbReference type="ARBA" id="ARBA00004777"/>
    </source>
</evidence>
<dbReference type="PANTHER" id="PTHR11103">
    <property type="entry name" value="SLR1189 PROTEIN"/>
    <property type="match status" value="1"/>
</dbReference>
<dbReference type="EMBL" id="JBHTOP010000022">
    <property type="protein sequence ID" value="MFD1671936.1"/>
    <property type="molecule type" value="Genomic_DNA"/>
</dbReference>
<feature type="binding site" evidence="8">
    <location>
        <position position="212"/>
    </location>
    <ligand>
        <name>Zn(2+)</name>
        <dbReference type="ChEBI" id="CHEBI:29105"/>
    </ligand>
</feature>
<dbReference type="CDD" id="cd00537">
    <property type="entry name" value="MTHFR"/>
    <property type="match status" value="1"/>
</dbReference>
<reference evidence="11" key="1">
    <citation type="journal article" date="2019" name="Int. J. Syst. Evol. Microbiol.">
        <title>The Global Catalogue of Microorganisms (GCM) 10K type strain sequencing project: providing services to taxonomists for standard genome sequencing and annotation.</title>
        <authorList>
            <consortium name="The Broad Institute Genomics Platform"/>
            <consortium name="The Broad Institute Genome Sequencing Center for Infectious Disease"/>
            <person name="Wu L."/>
            <person name="Ma J."/>
        </authorList>
    </citation>
    <scope>NUCLEOTIDE SEQUENCE [LARGE SCALE GENOMIC DNA]</scope>
    <source>
        <strain evidence="11">CCM 8896</strain>
    </source>
</reference>
<keyword evidence="6" id="KW-0274">FAD</keyword>
<evidence type="ECO:0000313" key="10">
    <source>
        <dbReference type="EMBL" id="MFD1671936.1"/>
    </source>
</evidence>
<dbReference type="NCBIfam" id="NF006396">
    <property type="entry name" value="PRK08645.1"/>
    <property type="match status" value="1"/>
</dbReference>
<evidence type="ECO:0000256" key="3">
    <source>
        <dbReference type="ARBA" id="ARBA00022603"/>
    </source>
</evidence>
<dbReference type="PROSITE" id="PS50970">
    <property type="entry name" value="HCY"/>
    <property type="match status" value="1"/>
</dbReference>
<keyword evidence="5 8" id="KW-0808">Transferase</keyword>
<evidence type="ECO:0000259" key="9">
    <source>
        <dbReference type="PROSITE" id="PS50970"/>
    </source>
</evidence>
<comment type="cofactor">
    <cofactor evidence="1">
        <name>FAD</name>
        <dbReference type="ChEBI" id="CHEBI:57692"/>
    </cofactor>
</comment>
<dbReference type="Proteomes" id="UP001597267">
    <property type="component" value="Unassembled WGS sequence"/>
</dbReference>
<dbReference type="InterPro" id="IPR003171">
    <property type="entry name" value="Mehydrof_redctse-like"/>
</dbReference>
<dbReference type="InterPro" id="IPR029041">
    <property type="entry name" value="FAD-linked_oxidoreductase-like"/>
</dbReference>
<dbReference type="PANTHER" id="PTHR11103:SF18">
    <property type="entry name" value="SLR1189 PROTEIN"/>
    <property type="match status" value="1"/>
</dbReference>
<dbReference type="EC" id="2.1.1.10" evidence="10"/>
<dbReference type="SUPFAM" id="SSF82282">
    <property type="entry name" value="Homocysteine S-methyltransferase"/>
    <property type="match status" value="1"/>
</dbReference>
<keyword evidence="7 10" id="KW-0560">Oxidoreductase</keyword>
<keyword evidence="3 8" id="KW-0489">Methyltransferase</keyword>
<evidence type="ECO:0000256" key="8">
    <source>
        <dbReference type="PROSITE-ProRule" id="PRU00333"/>
    </source>
</evidence>
<keyword evidence="8" id="KW-0862">Zinc</keyword>
<feature type="binding site" evidence="8">
    <location>
        <position position="277"/>
    </location>
    <ligand>
        <name>Zn(2+)</name>
        <dbReference type="ChEBI" id="CHEBI:29105"/>
    </ligand>
</feature>
<keyword evidence="11" id="KW-1185">Reference proteome</keyword>
<feature type="domain" description="Hcy-binding" evidence="9">
    <location>
        <begin position="2"/>
        <end position="292"/>
    </location>
</feature>
<name>A0ABW4J6Q7_9LACO</name>
<dbReference type="InterPro" id="IPR036589">
    <property type="entry name" value="HCY_dom_sf"/>
</dbReference>
<comment type="pathway">
    <text evidence="2">One-carbon metabolism; tetrahydrofolate interconversion.</text>
</comment>
<evidence type="ECO:0000256" key="7">
    <source>
        <dbReference type="ARBA" id="ARBA00023002"/>
    </source>
</evidence>
<proteinExistence type="predicted"/>
<dbReference type="GO" id="GO:0032259">
    <property type="term" value="P:methylation"/>
    <property type="evidence" value="ECO:0007669"/>
    <property type="project" value="UniProtKB-KW"/>
</dbReference>
<sequence>MVESLSQALAQRVLVADGAMGTLLYSQYGISHDFESLNLTNGGDILKIHQAYIAAGADIIQTNTYAANAIKLSRYGLADKLHAINEAAVSLAHTAKVASTRPVYILGTIGGIAGSTDIQDPQLLTAEAITKSTVQQAEILVQTGLLDGILLETYYDLAELKAAIQGVQAITQLPIIANVTMYEPGVLQDGTSLATALAELAALKVAVVGTNCHLGPYQMNLALKNTQLPATTPVAIYPNAGLPNMEAGRLIYDGSPNYFESYGEIFRQKGVRLIGGCCGTTPAHIASLVKGLKNRTPVVPTKIAPKITPKVAVEQEIQGTHRFLEAVQTQKVALVELDPPKTLKTAKFFEGAAALAAAKVGAITISDGSLATTRISNVALAAQLKLAYGVTPLVHLTTRDHNLIGLQSEIMGLASLGIDDVLVITGDPAKVGDLPGATSVYDLHATELISYFKQYNQGISPTGRQLGRHCHFVVGAAYNPNGRTLENAAKAITRKVAAGADFIITQPIFDPQIAKDLAAILAENQITVPVFVGVLPLLSNRNARFLHHEVPGIRLSAAVLERMAAAEENGTERAEGLAIAEELVDVICQYFNGVHITTPMQHVEISKALATYIQAKNKVQIS</sequence>
<dbReference type="GO" id="GO:0008168">
    <property type="term" value="F:methyltransferase activity"/>
    <property type="evidence" value="ECO:0007669"/>
    <property type="project" value="UniProtKB-KW"/>
</dbReference>
<dbReference type="Gene3D" id="3.20.20.330">
    <property type="entry name" value="Homocysteine-binding-like domain"/>
    <property type="match status" value="1"/>
</dbReference>
<keyword evidence="4" id="KW-0285">Flavoprotein</keyword>
<comment type="caution">
    <text evidence="10">The sequence shown here is derived from an EMBL/GenBank/DDBJ whole genome shotgun (WGS) entry which is preliminary data.</text>
</comment>
<dbReference type="Pfam" id="PF02219">
    <property type="entry name" value="MTHFR"/>
    <property type="match status" value="1"/>
</dbReference>
<feature type="binding site" evidence="8">
    <location>
        <position position="278"/>
    </location>
    <ligand>
        <name>Zn(2+)</name>
        <dbReference type="ChEBI" id="CHEBI:29105"/>
    </ligand>
</feature>
<organism evidence="10 11">
    <name type="scientific">Agrilactobacillus yilanensis</name>
    <dbReference type="NCBI Taxonomy" id="2485997"/>
    <lineage>
        <taxon>Bacteria</taxon>
        <taxon>Bacillati</taxon>
        <taxon>Bacillota</taxon>
        <taxon>Bacilli</taxon>
        <taxon>Lactobacillales</taxon>
        <taxon>Lactobacillaceae</taxon>
        <taxon>Agrilactobacillus</taxon>
    </lineage>
</organism>
<dbReference type="SUPFAM" id="SSF51730">
    <property type="entry name" value="FAD-linked oxidoreductase"/>
    <property type="match status" value="1"/>
</dbReference>
<evidence type="ECO:0000313" key="11">
    <source>
        <dbReference type="Proteomes" id="UP001597267"/>
    </source>
</evidence>
<dbReference type="Pfam" id="PF02574">
    <property type="entry name" value="S-methyl_trans"/>
    <property type="match status" value="1"/>
</dbReference>
<dbReference type="InterPro" id="IPR003726">
    <property type="entry name" value="HCY_dom"/>
</dbReference>
<dbReference type="EC" id="1.5.1.20" evidence="10"/>
<dbReference type="GO" id="GO:0004489">
    <property type="term" value="F:methylenetetrahydrofolate reductase [NAD(P)H] activity"/>
    <property type="evidence" value="ECO:0007669"/>
    <property type="project" value="UniProtKB-EC"/>
</dbReference>
<accession>A0ABW4J6Q7</accession>
<dbReference type="RefSeq" id="WP_125715839.1">
    <property type="nucleotide sequence ID" value="NZ_JBHTOP010000022.1"/>
</dbReference>